<dbReference type="SUPFAM" id="SSF55846">
    <property type="entry name" value="N-acetylmuramoyl-L-alanine amidase-like"/>
    <property type="match status" value="1"/>
</dbReference>
<dbReference type="CDD" id="cd06583">
    <property type="entry name" value="PGRP"/>
    <property type="match status" value="1"/>
</dbReference>
<protein>
    <submittedName>
        <fullName evidence="2">N-acetylmuramoyl-L-alanine amidase</fullName>
    </submittedName>
</protein>
<evidence type="ECO:0000313" key="2">
    <source>
        <dbReference type="EMBL" id="MBA3925261.1"/>
    </source>
</evidence>
<evidence type="ECO:0000313" key="3">
    <source>
        <dbReference type="Proteomes" id="UP000548787"/>
    </source>
</evidence>
<proteinExistence type="predicted"/>
<dbReference type="Gene3D" id="3.40.80.10">
    <property type="entry name" value="Peptidoglycan recognition protein-like"/>
    <property type="match status" value="1"/>
</dbReference>
<organism evidence="2 3">
    <name type="scientific">Listeria rustica</name>
    <dbReference type="NCBI Taxonomy" id="2713503"/>
    <lineage>
        <taxon>Bacteria</taxon>
        <taxon>Bacillati</taxon>
        <taxon>Bacillota</taxon>
        <taxon>Bacilli</taxon>
        <taxon>Bacillales</taxon>
        <taxon>Listeriaceae</taxon>
        <taxon>Listeria</taxon>
    </lineage>
</organism>
<reference evidence="2 3" key="1">
    <citation type="submission" date="2020-08" db="EMBL/GenBank/DDBJ databases">
        <title>Listeria ohnekaius sp. nov. and Listeria portnoyii sp. nov. isolated from non-agricultural and natural environments.</title>
        <authorList>
            <person name="Weller D."/>
            <person name="Belias A.M."/>
            <person name="Liao J."/>
            <person name="Guo S."/>
            <person name="Orsi R.H."/>
            <person name="Wiedmann M."/>
        </authorList>
    </citation>
    <scope>NUCLEOTIDE SEQUENCE [LARGE SCALE GENOMIC DNA]</scope>
    <source>
        <strain evidence="2 3">FSL W9-0585</strain>
    </source>
</reference>
<sequence length="223" mass="25359">MKRLLGSAMVGILVLGLVFTVGQVKTKAEQRDEIVPPEVTPTIEVRHVFEDIPDFPHIPYRNGIGMPEGVVLHSTGDTSRTLEEWIQYEQDTWNNAFVHAFADENSVVEIADTDYIAWGAGSVANQRFIHIELVEYPEGTEREVVLKSIEQYANYVATMLHKYNLGLPDFMDEDGEGNVITHQGVTTWLGGTTHTDPYNYLPNWDISMDYVIDRINYYYNLNS</sequence>
<dbReference type="EMBL" id="JABJVM010000002">
    <property type="protein sequence ID" value="MBA3925261.1"/>
    <property type="molecule type" value="Genomic_DNA"/>
</dbReference>
<dbReference type="GO" id="GO:0009253">
    <property type="term" value="P:peptidoglycan catabolic process"/>
    <property type="evidence" value="ECO:0007669"/>
    <property type="project" value="InterPro"/>
</dbReference>
<evidence type="ECO:0000259" key="1">
    <source>
        <dbReference type="SMART" id="SM00644"/>
    </source>
</evidence>
<dbReference type="SMART" id="SM00644">
    <property type="entry name" value="Ami_2"/>
    <property type="match status" value="1"/>
</dbReference>
<comment type="caution">
    <text evidence="2">The sequence shown here is derived from an EMBL/GenBank/DDBJ whole genome shotgun (WGS) entry which is preliminary data.</text>
</comment>
<dbReference type="Pfam" id="PF01510">
    <property type="entry name" value="Amidase_2"/>
    <property type="match status" value="1"/>
</dbReference>
<name>A0A7W1YF53_9LIST</name>
<gene>
    <name evidence="2" type="ORF">HPK16_02810</name>
</gene>
<dbReference type="GO" id="GO:0008745">
    <property type="term" value="F:N-acetylmuramoyl-L-alanine amidase activity"/>
    <property type="evidence" value="ECO:0007669"/>
    <property type="project" value="InterPro"/>
</dbReference>
<dbReference type="InterPro" id="IPR036505">
    <property type="entry name" value="Amidase/PGRP_sf"/>
</dbReference>
<accession>A0A7W1YF53</accession>
<keyword evidence="3" id="KW-1185">Reference proteome</keyword>
<dbReference type="RefSeq" id="WP_181675497.1">
    <property type="nucleotide sequence ID" value="NZ_JABJVM010000002.1"/>
</dbReference>
<dbReference type="Proteomes" id="UP000548787">
    <property type="component" value="Unassembled WGS sequence"/>
</dbReference>
<dbReference type="InterPro" id="IPR002502">
    <property type="entry name" value="Amidase_domain"/>
</dbReference>
<feature type="domain" description="N-acetylmuramoyl-L-alanine amidase" evidence="1">
    <location>
        <begin position="53"/>
        <end position="198"/>
    </location>
</feature>
<dbReference type="AlphaFoldDB" id="A0A7W1YF53"/>